<evidence type="ECO:0000313" key="5">
    <source>
        <dbReference type="Proteomes" id="UP000683246"/>
    </source>
</evidence>
<reference evidence="4" key="1">
    <citation type="submission" date="2020-07" db="EMBL/GenBank/DDBJ databases">
        <title>Vallitalea pronyensis genome.</title>
        <authorList>
            <person name="Postec A."/>
        </authorList>
    </citation>
    <scope>NUCLEOTIDE SEQUENCE</scope>
    <source>
        <strain evidence="4">FatNI3</strain>
    </source>
</reference>
<proteinExistence type="predicted"/>
<dbReference type="PANTHER" id="PTHR43479">
    <property type="entry name" value="ACREF/ENVCD OPERON REPRESSOR-RELATED"/>
    <property type="match status" value="1"/>
</dbReference>
<dbReference type="InterPro" id="IPR050624">
    <property type="entry name" value="HTH-type_Tx_Regulator"/>
</dbReference>
<name>A0A8J8MGW5_9FIRM</name>
<evidence type="ECO:0000256" key="1">
    <source>
        <dbReference type="ARBA" id="ARBA00023125"/>
    </source>
</evidence>
<dbReference type="KEGG" id="vpy:HZI73_03355"/>
<evidence type="ECO:0000259" key="3">
    <source>
        <dbReference type="PROSITE" id="PS50977"/>
    </source>
</evidence>
<keyword evidence="1 2" id="KW-0238">DNA-binding</keyword>
<feature type="DNA-binding region" description="H-T-H motif" evidence="2">
    <location>
        <begin position="31"/>
        <end position="50"/>
    </location>
</feature>
<dbReference type="Gene3D" id="1.10.357.10">
    <property type="entry name" value="Tetracycline Repressor, domain 2"/>
    <property type="match status" value="1"/>
</dbReference>
<dbReference type="PROSITE" id="PS01081">
    <property type="entry name" value="HTH_TETR_1"/>
    <property type="match status" value="1"/>
</dbReference>
<dbReference type="GO" id="GO:0003677">
    <property type="term" value="F:DNA binding"/>
    <property type="evidence" value="ECO:0007669"/>
    <property type="project" value="UniProtKB-UniRule"/>
</dbReference>
<sequence length="218" mass="25586">MWVSKDKETRKREFLETAIGLFIEKGYDVTSINHILKKMNITKGSFYYHFESKEDLLTQIIDLFLEDIRTIAEDVQKSTGGAIEKLKMLELDVITYRKKHEKLYKDLYTIHQKQGNDMFNVRYQQKSNDLYAGMVKKILLQGQDEGVFHPVDIEETPDLFLVIAHHYKAKIARYYYGMDEHKGEEIRRLQVSFQRTIERLLGTKEGQLNFYSVGAFGG</sequence>
<evidence type="ECO:0000256" key="2">
    <source>
        <dbReference type="PROSITE-ProRule" id="PRU00335"/>
    </source>
</evidence>
<dbReference type="PANTHER" id="PTHR43479:SF11">
    <property type="entry name" value="ACREF_ENVCD OPERON REPRESSOR-RELATED"/>
    <property type="match status" value="1"/>
</dbReference>
<dbReference type="RefSeq" id="WP_212696849.1">
    <property type="nucleotide sequence ID" value="NZ_CP058649.1"/>
</dbReference>
<dbReference type="SUPFAM" id="SSF46689">
    <property type="entry name" value="Homeodomain-like"/>
    <property type="match status" value="1"/>
</dbReference>
<dbReference type="InterPro" id="IPR036271">
    <property type="entry name" value="Tet_transcr_reg_TetR-rel_C_sf"/>
</dbReference>
<organism evidence="4 5">
    <name type="scientific">Vallitalea pronyensis</name>
    <dbReference type="NCBI Taxonomy" id="1348613"/>
    <lineage>
        <taxon>Bacteria</taxon>
        <taxon>Bacillati</taxon>
        <taxon>Bacillota</taxon>
        <taxon>Clostridia</taxon>
        <taxon>Lachnospirales</taxon>
        <taxon>Vallitaleaceae</taxon>
        <taxon>Vallitalea</taxon>
    </lineage>
</organism>
<accession>A0A8J8MGW5</accession>
<dbReference type="Pfam" id="PF00440">
    <property type="entry name" value="TetR_N"/>
    <property type="match status" value="1"/>
</dbReference>
<feature type="domain" description="HTH tetR-type" evidence="3">
    <location>
        <begin position="8"/>
        <end position="68"/>
    </location>
</feature>
<dbReference type="InterPro" id="IPR009057">
    <property type="entry name" value="Homeodomain-like_sf"/>
</dbReference>
<dbReference type="Proteomes" id="UP000683246">
    <property type="component" value="Chromosome"/>
</dbReference>
<keyword evidence="5" id="KW-1185">Reference proteome</keyword>
<gene>
    <name evidence="4" type="ORF">HZI73_03355</name>
</gene>
<dbReference type="AlphaFoldDB" id="A0A8J8MGW5"/>
<dbReference type="SUPFAM" id="SSF48498">
    <property type="entry name" value="Tetracyclin repressor-like, C-terminal domain"/>
    <property type="match status" value="1"/>
</dbReference>
<evidence type="ECO:0000313" key="4">
    <source>
        <dbReference type="EMBL" id="QUI21379.1"/>
    </source>
</evidence>
<dbReference type="PROSITE" id="PS50977">
    <property type="entry name" value="HTH_TETR_2"/>
    <property type="match status" value="1"/>
</dbReference>
<dbReference type="InterPro" id="IPR023772">
    <property type="entry name" value="DNA-bd_HTH_TetR-type_CS"/>
</dbReference>
<dbReference type="InterPro" id="IPR001647">
    <property type="entry name" value="HTH_TetR"/>
</dbReference>
<protein>
    <submittedName>
        <fullName evidence="4">TetR/AcrR family transcriptional regulator</fullName>
    </submittedName>
</protein>
<dbReference type="EMBL" id="CP058649">
    <property type="protein sequence ID" value="QUI21379.1"/>
    <property type="molecule type" value="Genomic_DNA"/>
</dbReference>
<dbReference type="PRINTS" id="PR00455">
    <property type="entry name" value="HTHTETR"/>
</dbReference>